<dbReference type="Gene3D" id="1.10.287.90">
    <property type="match status" value="1"/>
</dbReference>
<reference evidence="19 20" key="1">
    <citation type="submission" date="2018-06" db="EMBL/GenBank/DDBJ databases">
        <title>Genomic Encyclopedia of Type Strains, Phase III (KMG-III): the genomes of soil and plant-associated and newly described type strains.</title>
        <authorList>
            <person name="Whitman W."/>
        </authorList>
    </citation>
    <scope>NUCLEOTIDE SEQUENCE [LARGE SCALE GENOMIC DNA]</scope>
    <source>
        <strain evidence="19 20">CECT 7646</strain>
    </source>
</reference>
<evidence type="ECO:0000259" key="18">
    <source>
        <dbReference type="PROSITE" id="PS50999"/>
    </source>
</evidence>
<keyword evidence="7 16" id="KW-0812">Transmembrane</keyword>
<accession>A0A318SKT5</accession>
<keyword evidence="6 15" id="KW-0679">Respiratory chain</keyword>
<proteinExistence type="inferred from homology"/>
<dbReference type="NCBIfam" id="TIGR01433">
    <property type="entry name" value="CyoA"/>
    <property type="match status" value="1"/>
</dbReference>
<dbReference type="Gene3D" id="2.60.40.420">
    <property type="entry name" value="Cupredoxins - blue copper proteins"/>
    <property type="match status" value="1"/>
</dbReference>
<dbReference type="PANTHER" id="PTHR22888">
    <property type="entry name" value="CYTOCHROME C OXIDASE, SUBUNIT II"/>
    <property type="match status" value="1"/>
</dbReference>
<evidence type="ECO:0000256" key="16">
    <source>
        <dbReference type="SAM" id="Phobius"/>
    </source>
</evidence>
<evidence type="ECO:0000313" key="19">
    <source>
        <dbReference type="EMBL" id="PYE76122.1"/>
    </source>
</evidence>
<evidence type="ECO:0000256" key="1">
    <source>
        <dbReference type="ARBA" id="ARBA00004418"/>
    </source>
</evidence>
<feature type="domain" description="Cytochrome oxidase subunit II transmembrane region profile" evidence="18">
    <location>
        <begin position="18"/>
        <end position="115"/>
    </location>
</feature>
<evidence type="ECO:0000256" key="7">
    <source>
        <dbReference type="ARBA" id="ARBA00022692"/>
    </source>
</evidence>
<dbReference type="InterPro" id="IPR045187">
    <property type="entry name" value="CcO_II"/>
</dbReference>
<dbReference type="Pfam" id="PF00116">
    <property type="entry name" value="COX2"/>
    <property type="match status" value="1"/>
</dbReference>
<dbReference type="PANTHER" id="PTHR22888:SF18">
    <property type="entry name" value="CYTOCHROME BO(3) UBIQUINOL OXIDASE SUBUNIT 2"/>
    <property type="match status" value="1"/>
</dbReference>
<dbReference type="GO" id="GO:0042773">
    <property type="term" value="P:ATP synthesis coupled electron transport"/>
    <property type="evidence" value="ECO:0007669"/>
    <property type="project" value="TreeGrafter"/>
</dbReference>
<evidence type="ECO:0000313" key="20">
    <source>
        <dbReference type="Proteomes" id="UP000247540"/>
    </source>
</evidence>
<dbReference type="EMBL" id="QJTC01000016">
    <property type="protein sequence ID" value="PYE76122.1"/>
    <property type="molecule type" value="Genomic_DNA"/>
</dbReference>
<gene>
    <name evidence="19" type="ORF">DFQ15_11683</name>
</gene>
<keyword evidence="14" id="KW-0449">Lipoprotein</keyword>
<evidence type="ECO:0000256" key="2">
    <source>
        <dbReference type="ARBA" id="ARBA00004651"/>
    </source>
</evidence>
<evidence type="ECO:0000256" key="10">
    <source>
        <dbReference type="ARBA" id="ARBA00022989"/>
    </source>
</evidence>
<dbReference type="SUPFAM" id="SSF49503">
    <property type="entry name" value="Cupredoxins"/>
    <property type="match status" value="1"/>
</dbReference>
<feature type="transmembrane region" description="Helical" evidence="16">
    <location>
        <begin position="40"/>
        <end position="64"/>
    </location>
</feature>
<evidence type="ECO:0000256" key="8">
    <source>
        <dbReference type="ARBA" id="ARBA00022729"/>
    </source>
</evidence>
<dbReference type="Pfam" id="PF06481">
    <property type="entry name" value="COX_ARM"/>
    <property type="match status" value="1"/>
</dbReference>
<dbReference type="PIRSF" id="PIRSF000292">
    <property type="entry name" value="Ubi_od_II"/>
    <property type="match status" value="1"/>
</dbReference>
<evidence type="ECO:0000256" key="14">
    <source>
        <dbReference type="ARBA" id="ARBA00023288"/>
    </source>
</evidence>
<evidence type="ECO:0000256" key="5">
    <source>
        <dbReference type="ARBA" id="ARBA00022475"/>
    </source>
</evidence>
<dbReference type="GO" id="GO:0005507">
    <property type="term" value="F:copper ion binding"/>
    <property type="evidence" value="ECO:0007669"/>
    <property type="project" value="InterPro"/>
</dbReference>
<dbReference type="SUPFAM" id="SSF81464">
    <property type="entry name" value="Cytochrome c oxidase subunit II-like, transmembrane region"/>
    <property type="match status" value="1"/>
</dbReference>
<evidence type="ECO:0000256" key="9">
    <source>
        <dbReference type="ARBA" id="ARBA00022982"/>
    </source>
</evidence>
<keyword evidence="12 15" id="KW-0472">Membrane</keyword>
<keyword evidence="8" id="KW-0732">Signal</keyword>
<dbReference type="OrthoDB" id="9783445at2"/>
<dbReference type="CDD" id="cd04212">
    <property type="entry name" value="CuRO_UO_II"/>
    <property type="match status" value="1"/>
</dbReference>
<keyword evidence="4 15" id="KW-0813">Transport</keyword>
<dbReference type="InterPro" id="IPR008972">
    <property type="entry name" value="Cupredoxin"/>
</dbReference>
<keyword evidence="20" id="KW-1185">Reference proteome</keyword>
<dbReference type="PROSITE" id="PS50857">
    <property type="entry name" value="COX2_CUA"/>
    <property type="match status" value="1"/>
</dbReference>
<dbReference type="GO" id="GO:0005886">
    <property type="term" value="C:plasma membrane"/>
    <property type="evidence" value="ECO:0007669"/>
    <property type="project" value="UniProtKB-SubCell"/>
</dbReference>
<name>A0A318SKT5_9BURK</name>
<dbReference type="InterPro" id="IPR010514">
    <property type="entry name" value="COX_ARM"/>
</dbReference>
<organism evidence="19 20">
    <name type="scientific">Xylophilus ampelinus</name>
    <dbReference type="NCBI Taxonomy" id="54067"/>
    <lineage>
        <taxon>Bacteria</taxon>
        <taxon>Pseudomonadati</taxon>
        <taxon>Pseudomonadota</taxon>
        <taxon>Betaproteobacteria</taxon>
        <taxon>Burkholderiales</taxon>
        <taxon>Xylophilus</taxon>
    </lineage>
</organism>
<dbReference type="RefSeq" id="WP_110466113.1">
    <property type="nucleotide sequence ID" value="NZ_JAMOFZ010000016.1"/>
</dbReference>
<dbReference type="InterPro" id="IPR036257">
    <property type="entry name" value="Cyt_c_oxidase_su2_TM_sf"/>
</dbReference>
<protein>
    <recommendedName>
        <fullName evidence="15">Ubiquinol oxidase subunit 2</fullName>
    </recommendedName>
</protein>
<comment type="similarity">
    <text evidence="3 15">Belongs to the cytochrome c oxidase subunit 2 family.</text>
</comment>
<evidence type="ECO:0000259" key="17">
    <source>
        <dbReference type="PROSITE" id="PS50857"/>
    </source>
</evidence>
<dbReference type="InterPro" id="IPR034227">
    <property type="entry name" value="CuRO_UO_II"/>
</dbReference>
<dbReference type="AlphaFoldDB" id="A0A318SKT5"/>
<dbReference type="GO" id="GO:0042597">
    <property type="term" value="C:periplasmic space"/>
    <property type="evidence" value="ECO:0007669"/>
    <property type="project" value="UniProtKB-SubCell"/>
</dbReference>
<keyword evidence="10 16" id="KW-1133">Transmembrane helix</keyword>
<keyword evidence="9 15" id="KW-0249">Electron transport</keyword>
<evidence type="ECO:0000256" key="13">
    <source>
        <dbReference type="ARBA" id="ARBA00023139"/>
    </source>
</evidence>
<dbReference type="InterPro" id="IPR011759">
    <property type="entry name" value="Cyt_c_oxidase_su2_TM_dom"/>
</dbReference>
<evidence type="ECO:0000256" key="12">
    <source>
        <dbReference type="ARBA" id="ARBA00023136"/>
    </source>
</evidence>
<keyword evidence="13" id="KW-0564">Palmitate</keyword>
<dbReference type="Proteomes" id="UP000247540">
    <property type="component" value="Unassembled WGS sequence"/>
</dbReference>
<dbReference type="GO" id="GO:0004129">
    <property type="term" value="F:cytochrome-c oxidase activity"/>
    <property type="evidence" value="ECO:0007669"/>
    <property type="project" value="UniProtKB-UniRule"/>
</dbReference>
<evidence type="ECO:0000256" key="3">
    <source>
        <dbReference type="ARBA" id="ARBA00007866"/>
    </source>
</evidence>
<feature type="domain" description="Cytochrome oxidase subunit II copper A binding" evidence="17">
    <location>
        <begin position="130"/>
        <end position="242"/>
    </location>
</feature>
<evidence type="ECO:0000256" key="15">
    <source>
        <dbReference type="PIRNR" id="PIRNR000292"/>
    </source>
</evidence>
<comment type="subcellular location">
    <subcellularLocation>
        <location evidence="2">Cell membrane</location>
        <topology evidence="2">Multi-pass membrane protein</topology>
    </subcellularLocation>
    <subcellularLocation>
        <location evidence="1">Periplasm</location>
    </subcellularLocation>
</comment>
<feature type="transmembrane region" description="Helical" evidence="16">
    <location>
        <begin position="84"/>
        <end position="106"/>
    </location>
</feature>
<evidence type="ECO:0000256" key="11">
    <source>
        <dbReference type="ARBA" id="ARBA00023002"/>
    </source>
</evidence>
<dbReference type="InterPro" id="IPR002429">
    <property type="entry name" value="CcO_II-like_C"/>
</dbReference>
<comment type="caution">
    <text evidence="19">The sequence shown here is derived from an EMBL/GenBank/DDBJ whole genome shotgun (WGS) entry which is preliminary data.</text>
</comment>
<dbReference type="PROSITE" id="PS50999">
    <property type="entry name" value="COX2_TM"/>
    <property type="match status" value="1"/>
</dbReference>
<sequence>MPSLQTLRRLLLVAPAVLLAGCNAVLLSPSGDVALQQRDLIIVSTVLMLIIIVPVIALTFVFAWKYRKANTEARYEPDWDHSTLLELLIWAAPLLIIIALGAVTWISTHTLDPYRPLDRLQAGRSVPEGTKPLVVEVVALDWKWLFIYPEQGIATVNELAAPVERPIHFKITASSVMNSFFIPALAGQIYAMPSMQTQLHAVINKPGEYEGMSANYSGAGFSGMRFKFHGYAPSDFDRWVQAAKSEGKQLDRDGYLLLEKPSEREPVRRYATVDAGLYDAVLNRCVEANRMCMKDMMAIDARGGIGGVAGTHNRASIDAATRERLGLDKSKVYVGALCTPTDPTGILPAPTGQPL</sequence>
<dbReference type="InterPro" id="IPR006333">
    <property type="entry name" value="Cyt_o_ubiquinol_oxidase_su2"/>
</dbReference>
<keyword evidence="5 15" id="KW-1003">Cell membrane</keyword>
<dbReference type="GO" id="GO:0009486">
    <property type="term" value="F:cytochrome bo3 ubiquinol oxidase activity"/>
    <property type="evidence" value="ECO:0007669"/>
    <property type="project" value="InterPro"/>
</dbReference>
<evidence type="ECO:0000256" key="4">
    <source>
        <dbReference type="ARBA" id="ARBA00022448"/>
    </source>
</evidence>
<evidence type="ECO:0000256" key="6">
    <source>
        <dbReference type="ARBA" id="ARBA00022660"/>
    </source>
</evidence>
<dbReference type="GO" id="GO:0016682">
    <property type="term" value="F:oxidoreductase activity, acting on diphenols and related substances as donors, oxygen as acceptor"/>
    <property type="evidence" value="ECO:0007669"/>
    <property type="project" value="InterPro"/>
</dbReference>
<keyword evidence="11 15" id="KW-0560">Oxidoreductase</keyword>